<dbReference type="GO" id="GO:0005634">
    <property type="term" value="C:nucleus"/>
    <property type="evidence" value="ECO:0007669"/>
    <property type="project" value="TreeGrafter"/>
</dbReference>
<evidence type="ECO:0000256" key="8">
    <source>
        <dbReference type="SAM" id="MobiDB-lite"/>
    </source>
</evidence>
<evidence type="ECO:0000256" key="1">
    <source>
        <dbReference type="ARBA" id="ARBA00011003"/>
    </source>
</evidence>
<dbReference type="Proteomes" id="UP001163850">
    <property type="component" value="Unassembled WGS sequence"/>
</dbReference>
<accession>A0AA38PQS6</accession>
<sequence>MLSAIAARKAAAAASSIAGPDSSAPVTQLNNSTLASSVIGHQPSSYSKQTPSLSSKRKRSQVALSDISTPLQPSTASAFLSSVSAKKKRKKDTLPKKNQKPPGHAKPRYFELQDQAAVAATSEDDSFHRQDDVIVLERDGDDGEDWDNSDIEIVENAMEEAATKMKVTRGYSPSQPIALDDSEEEEREDEGQQNGSSVQPELLTTFIPIPRQNTFYLTAEEVASVLSSKATTPGTLVAFNSSETLTLLGTYRLSVIRGSIQIGGAILHSKIKPESHNVFAPRSSPLPCIRALYSSSSSSSASLPVEIQNVIGNSILLLQELHTGVEGLGKVCRTFDTVFSLHPRDALNRQDAGDQDVLRLKGVRIINHQSKYISPLDVPSSWERALDEVYISTSDSLEDAINGEDQGRQFPPNIYLVKGPKKVGKSSFARALMNRLLSRRAISIHIVGSYLDLDPGQSEFTPGALLALSIISNPIFGPPFTHPTIPVRSHFLGAFTPKTSPGLYMEGLKDLVKFWAGEVGWGTGQHQQRDGKAVTIPLVVNTMGWTKGLGADLMMNVQDALLDGLAQLSFEASLVFGSRTGLLKEKPDDKLATLHLYEFEPSQMVYQMQPLPPPSDIYSFFGHRITSTSASYISTFRTPPPIQTHRIGPAPISGSPEVASYINNFSAADHRSMNIMSYFHAVFPSSSPNVPYSLASVTASYWDTSLPLLAHPPYQVNVGYALDRVFLRGVGEAGEVVQEEIERVLGGAVVALIQCEPGVLDELTQSKATKIPYFPSVTPASYPSPTNSTAIGLALVRSVAPGGSHLHVLTPLPLNTIAAARVMIKGEMELPIWGMVDFRSIGSRKERRSGGGEDDDVQRDTPFLQWDKAAGLGAEKRRVRRNLMRKGQGV</sequence>
<protein>
    <recommendedName>
        <fullName evidence="3">Polynucleotide 5'-hydroxyl-kinase GRC3</fullName>
    </recommendedName>
    <alternativeName>
        <fullName evidence="2">Polynucleotide 5'-hydroxyl-kinase grc3</fullName>
    </alternativeName>
</protein>
<evidence type="ECO:0000256" key="6">
    <source>
        <dbReference type="ARBA" id="ARBA00022777"/>
    </source>
</evidence>
<feature type="region of interest" description="Disordered" evidence="8">
    <location>
        <begin position="165"/>
        <end position="201"/>
    </location>
</feature>
<reference evidence="10" key="1">
    <citation type="submission" date="2022-08" db="EMBL/GenBank/DDBJ databases">
        <authorList>
            <consortium name="DOE Joint Genome Institute"/>
            <person name="Min B."/>
            <person name="Riley R."/>
            <person name="Sierra-Patev S."/>
            <person name="Naranjo-Ortiz M."/>
            <person name="Looney B."/>
            <person name="Konkel Z."/>
            <person name="Slot J.C."/>
            <person name="Sakamoto Y."/>
            <person name="Steenwyk J.L."/>
            <person name="Rokas A."/>
            <person name="Carro J."/>
            <person name="Camarero S."/>
            <person name="Ferreira P."/>
            <person name="Molpeceres G."/>
            <person name="Ruiz-Duenas F.J."/>
            <person name="Serrano A."/>
            <person name="Henrissat B."/>
            <person name="Drula E."/>
            <person name="Hughes K.W."/>
            <person name="Mata J.L."/>
            <person name="Ishikawa N.K."/>
            <person name="Vargas-Isla R."/>
            <person name="Ushijima S."/>
            <person name="Smith C.A."/>
            <person name="Ahrendt S."/>
            <person name="Andreopoulos W."/>
            <person name="He G."/>
            <person name="Labutti K."/>
            <person name="Lipzen A."/>
            <person name="Ng V."/>
            <person name="Sandor L."/>
            <person name="Barry K."/>
            <person name="Martinez A.T."/>
            <person name="Xiao Y."/>
            <person name="Gibbons J.G."/>
            <person name="Terashima K."/>
            <person name="Hibbett D.S."/>
            <person name="Grigoriev I.V."/>
        </authorList>
    </citation>
    <scope>NUCLEOTIDE SEQUENCE</scope>
    <source>
        <strain evidence="10">TFB7829</strain>
    </source>
</reference>
<feature type="compositionally biased region" description="Acidic residues" evidence="8">
    <location>
        <begin position="180"/>
        <end position="191"/>
    </location>
</feature>
<dbReference type="Gene3D" id="3.40.50.300">
    <property type="entry name" value="P-loop containing nucleotide triphosphate hydrolases"/>
    <property type="match status" value="1"/>
</dbReference>
<feature type="domain" description="Clp1 P-loop" evidence="9">
    <location>
        <begin position="419"/>
        <end position="561"/>
    </location>
</feature>
<name>A0AA38PQS6_9AGAR</name>
<dbReference type="GO" id="GO:0000448">
    <property type="term" value="P:cleavage in ITS2 between 5.8S rRNA and LSU-rRNA of tricistronic rRNA transcript (SSU-rRNA, 5.8S rRNA, LSU-rRNA)"/>
    <property type="evidence" value="ECO:0007669"/>
    <property type="project" value="TreeGrafter"/>
</dbReference>
<evidence type="ECO:0000313" key="11">
    <source>
        <dbReference type="Proteomes" id="UP001163850"/>
    </source>
</evidence>
<evidence type="ECO:0000259" key="9">
    <source>
        <dbReference type="Pfam" id="PF16575"/>
    </source>
</evidence>
<dbReference type="InterPro" id="IPR032319">
    <property type="entry name" value="CLP1_P"/>
</dbReference>
<evidence type="ECO:0000313" key="10">
    <source>
        <dbReference type="EMBL" id="KAJ3979598.1"/>
    </source>
</evidence>
<gene>
    <name evidence="10" type="ORF">F5890DRAFT_1558536</name>
</gene>
<dbReference type="PANTHER" id="PTHR12755">
    <property type="entry name" value="CLEAVAGE/POLYADENYLATION FACTOR IA SUBUNIT CLP1P"/>
    <property type="match status" value="1"/>
</dbReference>
<dbReference type="InterPro" id="IPR045116">
    <property type="entry name" value="Clp1/Grc3"/>
</dbReference>
<keyword evidence="6" id="KW-0418">Kinase</keyword>
<keyword evidence="7" id="KW-0067">ATP-binding</keyword>
<dbReference type="Pfam" id="PF16575">
    <property type="entry name" value="CLP1_P"/>
    <property type="match status" value="1"/>
</dbReference>
<evidence type="ECO:0000256" key="4">
    <source>
        <dbReference type="ARBA" id="ARBA00022679"/>
    </source>
</evidence>
<evidence type="ECO:0000256" key="7">
    <source>
        <dbReference type="ARBA" id="ARBA00022840"/>
    </source>
</evidence>
<feature type="compositionally biased region" description="Basic residues" evidence="8">
    <location>
        <begin position="85"/>
        <end position="107"/>
    </location>
</feature>
<dbReference type="EMBL" id="MU802306">
    <property type="protein sequence ID" value="KAJ3979598.1"/>
    <property type="molecule type" value="Genomic_DNA"/>
</dbReference>
<organism evidence="10 11">
    <name type="scientific">Lentinula detonsa</name>
    <dbReference type="NCBI Taxonomy" id="2804962"/>
    <lineage>
        <taxon>Eukaryota</taxon>
        <taxon>Fungi</taxon>
        <taxon>Dikarya</taxon>
        <taxon>Basidiomycota</taxon>
        <taxon>Agaricomycotina</taxon>
        <taxon>Agaricomycetes</taxon>
        <taxon>Agaricomycetidae</taxon>
        <taxon>Agaricales</taxon>
        <taxon>Marasmiineae</taxon>
        <taxon>Omphalotaceae</taxon>
        <taxon>Lentinula</taxon>
    </lineage>
</organism>
<dbReference type="GO" id="GO:0051731">
    <property type="term" value="F:polynucleotide 5'-hydroxyl-kinase activity"/>
    <property type="evidence" value="ECO:0007669"/>
    <property type="project" value="InterPro"/>
</dbReference>
<evidence type="ECO:0000256" key="5">
    <source>
        <dbReference type="ARBA" id="ARBA00022741"/>
    </source>
</evidence>
<feature type="compositionally biased region" description="Polar residues" evidence="8">
    <location>
        <begin position="42"/>
        <end position="54"/>
    </location>
</feature>
<feature type="region of interest" description="Disordered" evidence="8">
    <location>
        <begin position="35"/>
        <end position="108"/>
    </location>
</feature>
<dbReference type="InterPro" id="IPR027417">
    <property type="entry name" value="P-loop_NTPase"/>
</dbReference>
<comment type="caution">
    <text evidence="10">The sequence shown here is derived from an EMBL/GenBank/DDBJ whole genome shotgun (WGS) entry which is preliminary data.</text>
</comment>
<dbReference type="GO" id="GO:0005524">
    <property type="term" value="F:ATP binding"/>
    <property type="evidence" value="ECO:0007669"/>
    <property type="project" value="UniProtKB-KW"/>
</dbReference>
<evidence type="ECO:0000256" key="2">
    <source>
        <dbReference type="ARBA" id="ARBA00018706"/>
    </source>
</evidence>
<evidence type="ECO:0000256" key="3">
    <source>
        <dbReference type="ARBA" id="ARBA00019824"/>
    </source>
</evidence>
<comment type="similarity">
    <text evidence="1">Belongs to the Clp1 family. NOL9/GRC3 subfamily.</text>
</comment>
<dbReference type="AlphaFoldDB" id="A0AA38PQS6"/>
<keyword evidence="5" id="KW-0547">Nucleotide-binding</keyword>
<dbReference type="PANTHER" id="PTHR12755:SF3">
    <property type="entry name" value="POLYNUCLEOTIDE 5'-HYDROXYL-KINASE NOL9"/>
    <property type="match status" value="1"/>
</dbReference>
<feature type="compositionally biased region" description="Polar residues" evidence="8">
    <location>
        <begin position="62"/>
        <end position="84"/>
    </location>
</feature>
<proteinExistence type="inferred from homology"/>
<keyword evidence="4" id="KW-0808">Transferase</keyword>